<gene>
    <name evidence="2" type="ORF">COO20_07255</name>
</gene>
<proteinExistence type="predicted"/>
<dbReference type="PANTHER" id="PTHR32026:SF27">
    <property type="entry name" value="METHYLTRANSFERASE FKBM DOMAIN-CONTAINING PROTEIN-RELATED"/>
    <property type="match status" value="1"/>
</dbReference>
<evidence type="ECO:0000313" key="2">
    <source>
        <dbReference type="EMBL" id="PKR54550.1"/>
    </source>
</evidence>
<dbReference type="PANTHER" id="PTHR32026">
    <property type="entry name" value="METHYLTRANSFERASE-LIKE PROTEIN 24"/>
    <property type="match status" value="1"/>
</dbReference>
<protein>
    <recommendedName>
        <fullName evidence="1">Methyltransferase FkbM domain-containing protein</fullName>
    </recommendedName>
</protein>
<dbReference type="InterPro" id="IPR006342">
    <property type="entry name" value="FkbM_mtfrase"/>
</dbReference>
<sequence>MISKINRKIKIIKNKILWHLQKPTIKVDGKKGLEVTFLGSRYGGWNFIKTSNINTSTMISIGAGEDISFDVMIANQFDTQVILVDPTPKSISHIKEALKNIGRPASTSFSETGRQEPSSYPLENIRHGQILHEKSAIWTHNGHIKFFQPPNPNDVSHSITNIQNNYKKSSEKNYIEVPCLTIDEIIKKYNLTEIEILKIDIEGAEVHVIPQILNLPPSLLPKQILVEYDGILYPNKNYIKMCLDCDDNLRKKGYTCVHQHEKNNFLYVKP</sequence>
<dbReference type="InterPro" id="IPR026913">
    <property type="entry name" value="METTL24"/>
</dbReference>
<dbReference type="InterPro" id="IPR029063">
    <property type="entry name" value="SAM-dependent_MTases_sf"/>
</dbReference>
<name>A0A2N3KVM0_9PROT</name>
<feature type="domain" description="Methyltransferase FkbM" evidence="1">
    <location>
        <begin position="137"/>
        <end position="254"/>
    </location>
</feature>
<evidence type="ECO:0000313" key="3">
    <source>
        <dbReference type="Proteomes" id="UP000233597"/>
    </source>
</evidence>
<comment type="caution">
    <text evidence="2">The sequence shown here is derived from an EMBL/GenBank/DDBJ whole genome shotgun (WGS) entry which is preliminary data.</text>
</comment>
<dbReference type="Proteomes" id="UP000233597">
    <property type="component" value="Unassembled WGS sequence"/>
</dbReference>
<accession>A0A2N3KVM0</accession>
<dbReference type="SUPFAM" id="SSF53335">
    <property type="entry name" value="S-adenosyl-L-methionine-dependent methyltransferases"/>
    <property type="match status" value="1"/>
</dbReference>
<dbReference type="OrthoDB" id="4104638at2"/>
<evidence type="ECO:0000259" key="1">
    <source>
        <dbReference type="Pfam" id="PF05050"/>
    </source>
</evidence>
<dbReference type="Gene3D" id="3.40.50.150">
    <property type="entry name" value="Vaccinia Virus protein VP39"/>
    <property type="match status" value="1"/>
</dbReference>
<dbReference type="RefSeq" id="WP_101265073.1">
    <property type="nucleotide sequence ID" value="NZ_NWTK01000004.1"/>
</dbReference>
<reference evidence="2 3" key="1">
    <citation type="submission" date="2017-09" db="EMBL/GenBank/DDBJ databases">
        <title>Biodiversity and function of Thalassospira species in the particle-attached aromatic-hydrocarbon-degrading consortia from the surface seawater of the South China Sea.</title>
        <authorList>
            <person name="Dong C."/>
            <person name="Liu R."/>
            <person name="Shao Z."/>
        </authorList>
    </citation>
    <scope>NUCLEOTIDE SEQUENCE [LARGE SCALE GENOMIC DNA]</scope>
    <source>
        <strain evidence="2 3">CSC1P2</strain>
    </source>
</reference>
<dbReference type="NCBIfam" id="TIGR01444">
    <property type="entry name" value="fkbM_fam"/>
    <property type="match status" value="1"/>
</dbReference>
<dbReference type="EMBL" id="NWTK01000004">
    <property type="protein sequence ID" value="PKR54550.1"/>
    <property type="molecule type" value="Genomic_DNA"/>
</dbReference>
<dbReference type="AlphaFoldDB" id="A0A2N3KVM0"/>
<organism evidence="2 3">
    <name type="scientific">Thalassospira marina</name>
    <dbReference type="NCBI Taxonomy" id="2048283"/>
    <lineage>
        <taxon>Bacteria</taxon>
        <taxon>Pseudomonadati</taxon>
        <taxon>Pseudomonadota</taxon>
        <taxon>Alphaproteobacteria</taxon>
        <taxon>Rhodospirillales</taxon>
        <taxon>Thalassospiraceae</taxon>
        <taxon>Thalassospira</taxon>
    </lineage>
</organism>
<dbReference type="Pfam" id="PF05050">
    <property type="entry name" value="Methyltransf_21"/>
    <property type="match status" value="1"/>
</dbReference>